<evidence type="ECO:0000256" key="2">
    <source>
        <dbReference type="SAM" id="Phobius"/>
    </source>
</evidence>
<keyword evidence="2" id="KW-1133">Transmembrane helix</keyword>
<feature type="region of interest" description="Disordered" evidence="1">
    <location>
        <begin position="787"/>
        <end position="825"/>
    </location>
</feature>
<feature type="region of interest" description="Disordered" evidence="1">
    <location>
        <begin position="193"/>
        <end position="280"/>
    </location>
</feature>
<sequence>MDMITNFYRRACDESDPNSAACDKPTSKVLLDAVPAAIVGVMLLVAGVVFFIIARKRRRQFDAEEAKERESFEIDIYEPTANNRNRNPAAYADPFNDPHGLSRDPDYNEFSLAPPQSRRDHSPSKSSVATESTYAPHSEISLLQSLQESEITTGLYTAINTTLDSYLPLTYRELMKTEMRVAEPYWLQRQMSRHIEQSDSDENNSSGTTTSSDSKHPPIPRLSPKSRSLSDASKHGALQPSALRDFPPASKDDIGLTNITNNNNNNSPSTPQRTPQPRLSTLNGLSLQLPRQSTPSFSTPSANRTPLSPKLDAAQIYGSPASAIPRRSRGLDFARACTNLHHSTLAESSPDSSPNVGGRGVNIPQRRGGTSSAFGSPGTSLVQPSGIGSANQTTMSSSLSSVNMLESDTSSSEEDDDEPMNGDRDEMMITSTPQASKMHNGLLSNPFGGAVPSPGNDWMGPYSSAAASLASFQRARFRKSRNSRHSSSSASGNSNKPSPGPLSPPVLKSIEASNGGYFARELSKSALQSRRESLSLGTGDLQLSDLSDDGEARALRADSPGANAESGPRGVVRRAVTRRGNLLPKTKTFARIRAALMEESAPLDTEAKKEAEVIRQVRESDPTSETKTPSFPLEQLQELTSTTSVSENPTRSVPETAFSNQASLNSGGAKFWETFDGRYRTPPPPGLLSTQSSVMSEDTNMDTPVSNIGREGRWRSPTPQAVTSALATEIRRKRRRDDGFDAESFKRRAVSPGMSVQSSPVLQSTTKDSNGLNGSWIIPSKAASALLTEQTHSSSSSNSTPTGIKRVGLQGMNETNDGLMNMSIE</sequence>
<feature type="compositionally biased region" description="Low complexity" evidence="1">
    <location>
        <begin position="83"/>
        <end position="92"/>
    </location>
</feature>
<feature type="compositionally biased region" description="Acidic residues" evidence="1">
    <location>
        <begin position="411"/>
        <end position="420"/>
    </location>
</feature>
<feature type="compositionally biased region" description="Polar residues" evidence="1">
    <location>
        <begin position="124"/>
        <end position="134"/>
    </location>
</feature>
<feature type="compositionally biased region" description="Polar residues" evidence="1">
    <location>
        <begin position="344"/>
        <end position="355"/>
    </location>
</feature>
<keyword evidence="2" id="KW-0472">Membrane</keyword>
<feature type="region of interest" description="Disordered" evidence="1">
    <location>
        <begin position="344"/>
        <end position="427"/>
    </location>
</feature>
<dbReference type="PANTHER" id="PTHR42106:SF1">
    <property type="match status" value="1"/>
</dbReference>
<feature type="compositionally biased region" description="Low complexity" evidence="1">
    <location>
        <begin position="485"/>
        <end position="497"/>
    </location>
</feature>
<feature type="compositionally biased region" description="Polar residues" evidence="1">
    <location>
        <begin position="754"/>
        <end position="773"/>
    </location>
</feature>
<feature type="region of interest" description="Disordered" evidence="1">
    <location>
        <begin position="552"/>
        <end position="579"/>
    </location>
</feature>
<accession>A0A478EAY4</accession>
<dbReference type="Proteomes" id="UP000053095">
    <property type="component" value="Unassembled WGS sequence"/>
</dbReference>
<organism evidence="3 4">
    <name type="scientific">Talaromyces pinophilus</name>
    <name type="common">Penicillium pinophilum</name>
    <dbReference type="NCBI Taxonomy" id="128442"/>
    <lineage>
        <taxon>Eukaryota</taxon>
        <taxon>Fungi</taxon>
        <taxon>Dikarya</taxon>
        <taxon>Ascomycota</taxon>
        <taxon>Pezizomycotina</taxon>
        <taxon>Eurotiomycetes</taxon>
        <taxon>Eurotiomycetidae</taxon>
        <taxon>Eurotiales</taxon>
        <taxon>Trichocomaceae</taxon>
        <taxon>Talaromyces</taxon>
        <taxon>Talaromyces sect. Talaromyces</taxon>
    </lineage>
</organism>
<feature type="region of interest" description="Disordered" evidence="1">
    <location>
        <begin position="616"/>
        <end position="635"/>
    </location>
</feature>
<proteinExistence type="predicted"/>
<feature type="transmembrane region" description="Helical" evidence="2">
    <location>
        <begin position="33"/>
        <end position="54"/>
    </location>
</feature>
<feature type="region of interest" description="Disordered" evidence="1">
    <location>
        <begin position="749"/>
        <end position="774"/>
    </location>
</feature>
<dbReference type="EMBL" id="DF933840">
    <property type="protein sequence ID" value="GAM42502.1"/>
    <property type="molecule type" value="Genomic_DNA"/>
</dbReference>
<feature type="compositionally biased region" description="Polar residues" evidence="1">
    <location>
        <begin position="368"/>
        <end position="388"/>
    </location>
</feature>
<feature type="compositionally biased region" description="Low complexity" evidence="1">
    <location>
        <begin position="257"/>
        <end position="266"/>
    </location>
</feature>
<reference evidence="4" key="1">
    <citation type="journal article" date="2015" name="Genome Announc.">
        <title>Draft genome sequence of Talaromyces cellulolyticus strain Y-94, a source of lignocellulosic biomass-degrading enzymes.</title>
        <authorList>
            <person name="Fujii T."/>
            <person name="Koike H."/>
            <person name="Sawayama S."/>
            <person name="Yano S."/>
            <person name="Inoue H."/>
        </authorList>
    </citation>
    <scope>NUCLEOTIDE SEQUENCE [LARGE SCALE GENOMIC DNA]</scope>
    <source>
        <strain evidence="4">Y-94</strain>
    </source>
</reference>
<feature type="compositionally biased region" description="Polar residues" evidence="1">
    <location>
        <begin position="690"/>
        <end position="706"/>
    </location>
</feature>
<feature type="region of interest" description="Disordered" evidence="1">
    <location>
        <begin position="83"/>
        <end position="134"/>
    </location>
</feature>
<feature type="compositionally biased region" description="Polar residues" evidence="1">
    <location>
        <begin position="289"/>
        <end position="306"/>
    </location>
</feature>
<protein>
    <submittedName>
        <fullName evidence="3">Uncharacterized protein</fullName>
    </submittedName>
</protein>
<evidence type="ECO:0000256" key="1">
    <source>
        <dbReference type="SAM" id="MobiDB-lite"/>
    </source>
</evidence>
<feature type="compositionally biased region" description="Low complexity" evidence="1">
    <location>
        <begin position="389"/>
        <end position="410"/>
    </location>
</feature>
<feature type="compositionally biased region" description="Basic residues" evidence="1">
    <location>
        <begin position="475"/>
        <end position="484"/>
    </location>
</feature>
<feature type="region of interest" description="Disordered" evidence="1">
    <location>
        <begin position="289"/>
        <end position="308"/>
    </location>
</feature>
<evidence type="ECO:0000313" key="4">
    <source>
        <dbReference type="Proteomes" id="UP000053095"/>
    </source>
</evidence>
<feature type="compositionally biased region" description="Polar residues" evidence="1">
    <location>
        <begin position="267"/>
        <end position="280"/>
    </location>
</feature>
<keyword evidence="4" id="KW-1185">Reference proteome</keyword>
<gene>
    <name evidence="3" type="ORF">TCE0_044r16538</name>
</gene>
<dbReference type="PANTHER" id="PTHR42106">
    <property type="entry name" value="CHROMOSOME 10, WHOLE GENOME SHOTGUN SEQUENCE"/>
    <property type="match status" value="1"/>
</dbReference>
<evidence type="ECO:0000313" key="3">
    <source>
        <dbReference type="EMBL" id="GAM42502.1"/>
    </source>
</evidence>
<feature type="region of interest" description="Disordered" evidence="1">
    <location>
        <begin position="690"/>
        <end position="725"/>
    </location>
</feature>
<name>A0A478EAY4_TALPI</name>
<feature type="compositionally biased region" description="Low complexity" evidence="1">
    <location>
        <begin position="203"/>
        <end position="212"/>
    </location>
</feature>
<feature type="compositionally biased region" description="Polar residues" evidence="1">
    <location>
        <begin position="812"/>
        <end position="825"/>
    </location>
</feature>
<dbReference type="AlphaFoldDB" id="A0A478EAY4"/>
<feature type="region of interest" description="Disordered" evidence="1">
    <location>
        <begin position="475"/>
        <end position="509"/>
    </location>
</feature>
<keyword evidence="2" id="KW-0812">Transmembrane</keyword>